<protein>
    <submittedName>
        <fullName evidence="1">Uncharacterized protein</fullName>
    </submittedName>
</protein>
<accession>A0A2P5CGT7</accession>
<sequence length="62" mass="7370">MVVQEFRKFQDITVLFDNLSTTKDLTKNPRRSNIQCMEKKNLRGTSGVGGRMTWSEFERRRM</sequence>
<dbReference type="EMBL" id="JXTB01000132">
    <property type="protein sequence ID" value="PON60266.1"/>
    <property type="molecule type" value="Genomic_DNA"/>
</dbReference>
<keyword evidence="2" id="KW-1185">Reference proteome</keyword>
<comment type="caution">
    <text evidence="1">The sequence shown here is derived from an EMBL/GenBank/DDBJ whole genome shotgun (WGS) entry which is preliminary data.</text>
</comment>
<dbReference type="AlphaFoldDB" id="A0A2P5CGT7"/>
<evidence type="ECO:0000313" key="1">
    <source>
        <dbReference type="EMBL" id="PON60266.1"/>
    </source>
</evidence>
<dbReference type="Proteomes" id="UP000237105">
    <property type="component" value="Unassembled WGS sequence"/>
</dbReference>
<organism evidence="1 2">
    <name type="scientific">Parasponia andersonii</name>
    <name type="common">Sponia andersonii</name>
    <dbReference type="NCBI Taxonomy" id="3476"/>
    <lineage>
        <taxon>Eukaryota</taxon>
        <taxon>Viridiplantae</taxon>
        <taxon>Streptophyta</taxon>
        <taxon>Embryophyta</taxon>
        <taxon>Tracheophyta</taxon>
        <taxon>Spermatophyta</taxon>
        <taxon>Magnoliopsida</taxon>
        <taxon>eudicotyledons</taxon>
        <taxon>Gunneridae</taxon>
        <taxon>Pentapetalae</taxon>
        <taxon>rosids</taxon>
        <taxon>fabids</taxon>
        <taxon>Rosales</taxon>
        <taxon>Cannabaceae</taxon>
        <taxon>Parasponia</taxon>
    </lineage>
</organism>
<gene>
    <name evidence="1" type="ORF">PanWU01x14_154380</name>
</gene>
<evidence type="ECO:0000313" key="2">
    <source>
        <dbReference type="Proteomes" id="UP000237105"/>
    </source>
</evidence>
<proteinExistence type="predicted"/>
<name>A0A2P5CGT7_PARAD</name>
<reference evidence="2" key="1">
    <citation type="submission" date="2016-06" db="EMBL/GenBank/DDBJ databases">
        <title>Parallel loss of symbiosis genes in relatives of nitrogen-fixing non-legume Parasponia.</title>
        <authorList>
            <person name="Van Velzen R."/>
            <person name="Holmer R."/>
            <person name="Bu F."/>
            <person name="Rutten L."/>
            <person name="Van Zeijl A."/>
            <person name="Liu W."/>
            <person name="Santuari L."/>
            <person name="Cao Q."/>
            <person name="Sharma T."/>
            <person name="Shen D."/>
            <person name="Roswanjaya Y."/>
            <person name="Wardhani T."/>
            <person name="Kalhor M.S."/>
            <person name="Jansen J."/>
            <person name="Van den Hoogen J."/>
            <person name="Gungor B."/>
            <person name="Hartog M."/>
            <person name="Hontelez J."/>
            <person name="Verver J."/>
            <person name="Yang W.-C."/>
            <person name="Schijlen E."/>
            <person name="Repin R."/>
            <person name="Schilthuizen M."/>
            <person name="Schranz E."/>
            <person name="Heidstra R."/>
            <person name="Miyata K."/>
            <person name="Fedorova E."/>
            <person name="Kohlen W."/>
            <person name="Bisseling T."/>
            <person name="Smit S."/>
            <person name="Geurts R."/>
        </authorList>
    </citation>
    <scope>NUCLEOTIDE SEQUENCE [LARGE SCALE GENOMIC DNA]</scope>
    <source>
        <strain evidence="2">cv. WU1-14</strain>
    </source>
</reference>